<dbReference type="PANTHER" id="PTHR43464">
    <property type="entry name" value="METHYLTRANSFERASE"/>
    <property type="match status" value="1"/>
</dbReference>
<protein>
    <submittedName>
        <fullName evidence="2">Class I SAM-dependent methyltransferase</fullName>
    </submittedName>
</protein>
<evidence type="ECO:0000313" key="2">
    <source>
        <dbReference type="EMBL" id="QHW29786.1"/>
    </source>
</evidence>
<dbReference type="AlphaFoldDB" id="A0A6C0NV31"/>
<reference evidence="2 3" key="1">
    <citation type="submission" date="2020-02" db="EMBL/GenBank/DDBJ databases">
        <title>Paenibacillus sp. nov., isolated from rhizosphere soil of tomato.</title>
        <authorList>
            <person name="Weon H.-Y."/>
            <person name="Lee S.A."/>
        </authorList>
    </citation>
    <scope>NUCLEOTIDE SEQUENCE [LARGE SCALE GENOMIC DNA]</scope>
    <source>
        <strain evidence="2 3">14171R-81</strain>
    </source>
</reference>
<dbReference type="InterPro" id="IPR029063">
    <property type="entry name" value="SAM-dependent_MTases_sf"/>
</dbReference>
<dbReference type="PANTHER" id="PTHR43464:SF82">
    <property type="entry name" value="METHYLTRANSFERASE DOMAIN-CONTAINING PROTEIN"/>
    <property type="match status" value="1"/>
</dbReference>
<gene>
    <name evidence="2" type="ORF">GZH47_02330</name>
</gene>
<dbReference type="GO" id="GO:0008757">
    <property type="term" value="F:S-adenosylmethionine-dependent methyltransferase activity"/>
    <property type="evidence" value="ECO:0007669"/>
    <property type="project" value="InterPro"/>
</dbReference>
<proteinExistence type="predicted"/>
<accession>A0A6C0NV31</accession>
<dbReference type="KEGG" id="prz:GZH47_02330"/>
<keyword evidence="2" id="KW-0489">Methyltransferase</keyword>
<keyword evidence="2" id="KW-0808">Transferase</keyword>
<evidence type="ECO:0000313" key="3">
    <source>
        <dbReference type="Proteomes" id="UP000479114"/>
    </source>
</evidence>
<dbReference type="RefSeq" id="WP_162638355.1">
    <property type="nucleotide sequence ID" value="NZ_CP048286.1"/>
</dbReference>
<evidence type="ECO:0000259" key="1">
    <source>
        <dbReference type="Pfam" id="PF08241"/>
    </source>
</evidence>
<dbReference type="SUPFAM" id="SSF53335">
    <property type="entry name" value="S-adenosyl-L-methionine-dependent methyltransferases"/>
    <property type="match status" value="1"/>
</dbReference>
<keyword evidence="3" id="KW-1185">Reference proteome</keyword>
<feature type="domain" description="Methyltransferase type 11" evidence="1">
    <location>
        <begin position="56"/>
        <end position="152"/>
    </location>
</feature>
<dbReference type="Pfam" id="PF08241">
    <property type="entry name" value="Methyltransf_11"/>
    <property type="match status" value="1"/>
</dbReference>
<dbReference type="Gene3D" id="3.40.50.150">
    <property type="entry name" value="Vaccinia Virus protein VP39"/>
    <property type="match status" value="1"/>
</dbReference>
<dbReference type="CDD" id="cd02440">
    <property type="entry name" value="AdoMet_MTases"/>
    <property type="match status" value="1"/>
</dbReference>
<dbReference type="EMBL" id="CP048286">
    <property type="protein sequence ID" value="QHW29786.1"/>
    <property type="molecule type" value="Genomic_DNA"/>
</dbReference>
<sequence>MTDYTASNRAHWNARTAVNAASTARYDIEGFKAGKTTLTPIDLEELSDVAGKSLLHLQCHFGLDTLSWARLGADVTGVDFSEDAIALAERLRDETGLDARFLCTDIYELPQVLDDKFDIVYTSGGVLFWLSDLDRWAKIIAHFLKPGGILYLQEEHPFLNVFDDGGEVTDLHTRYPYFHTEQPLQIEGLLPHSDPAADQRGVEYVWSYSFSDILNALIGAGLRLDYLHEFTHGSNQRFPFMEQGEDGRWRWKDASNDIPLTFSLQATKV</sequence>
<dbReference type="Proteomes" id="UP000479114">
    <property type="component" value="Chromosome"/>
</dbReference>
<dbReference type="InterPro" id="IPR013216">
    <property type="entry name" value="Methyltransf_11"/>
</dbReference>
<dbReference type="GO" id="GO:0032259">
    <property type="term" value="P:methylation"/>
    <property type="evidence" value="ECO:0007669"/>
    <property type="project" value="UniProtKB-KW"/>
</dbReference>
<name>A0A6C0NV31_9BACL</name>
<organism evidence="2 3">
    <name type="scientific">Paenibacillus rhizovicinus</name>
    <dbReference type="NCBI Taxonomy" id="2704463"/>
    <lineage>
        <taxon>Bacteria</taxon>
        <taxon>Bacillati</taxon>
        <taxon>Bacillota</taxon>
        <taxon>Bacilli</taxon>
        <taxon>Bacillales</taxon>
        <taxon>Paenibacillaceae</taxon>
        <taxon>Paenibacillus</taxon>
    </lineage>
</organism>